<dbReference type="PANTHER" id="PTHR10668">
    <property type="entry name" value="PHYTOENE DEHYDROGENASE"/>
    <property type="match status" value="1"/>
</dbReference>
<dbReference type="InterPro" id="IPR036188">
    <property type="entry name" value="FAD/NAD-bd_sf"/>
</dbReference>
<dbReference type="AlphaFoldDB" id="A0AAU7U914"/>
<comment type="subunit">
    <text evidence="2">Interacts with COX5B; this interaction may contribute to localize PYROXD2 to the inner face of the inner mitochondrial membrane.</text>
</comment>
<evidence type="ECO:0000256" key="1">
    <source>
        <dbReference type="ARBA" id="ARBA00037217"/>
    </source>
</evidence>
<dbReference type="Pfam" id="PF01593">
    <property type="entry name" value="Amino_oxidase"/>
    <property type="match status" value="1"/>
</dbReference>
<dbReference type="Gene3D" id="3.50.50.60">
    <property type="entry name" value="FAD/NAD(P)-binding domain"/>
    <property type="match status" value="2"/>
</dbReference>
<evidence type="ECO:0000313" key="5">
    <source>
        <dbReference type="EMBL" id="XBV84963.1"/>
    </source>
</evidence>
<comment type="function">
    <text evidence="1">Probable oxidoreductase that may play a role as regulator of mitochondrial function.</text>
</comment>
<reference evidence="5" key="1">
    <citation type="submission" date="2024-06" db="EMBL/GenBank/DDBJ databases">
        <title>Draft Genome Sequence of Deinococcus sonorensis Type Strain KR-87, a Biofilm Producing Representative of the Genus Deinococcus.</title>
        <authorList>
            <person name="Boren L.S."/>
            <person name="Grosso R.A."/>
            <person name="Hugenberg-Cox A.N."/>
            <person name="Hill J.T.E."/>
            <person name="Albert C.M."/>
            <person name="Tuohy J.M."/>
        </authorList>
    </citation>
    <scope>NUCLEOTIDE SEQUENCE</scope>
    <source>
        <strain evidence="5">KR-87</strain>
    </source>
</reference>
<feature type="domain" description="Amine oxidase" evidence="4">
    <location>
        <begin position="18"/>
        <end position="259"/>
    </location>
</feature>
<dbReference type="GO" id="GO:0016491">
    <property type="term" value="F:oxidoreductase activity"/>
    <property type="evidence" value="ECO:0007669"/>
    <property type="project" value="InterPro"/>
</dbReference>
<gene>
    <name evidence="5" type="ORF">ABOD76_16175</name>
</gene>
<dbReference type="PANTHER" id="PTHR10668:SF105">
    <property type="entry name" value="DEHYDROGENASE-RELATED"/>
    <property type="match status" value="1"/>
</dbReference>
<organism evidence="5">
    <name type="scientific">Deinococcus sonorensis KR-87</name>
    <dbReference type="NCBI Taxonomy" id="694439"/>
    <lineage>
        <taxon>Bacteria</taxon>
        <taxon>Thermotogati</taxon>
        <taxon>Deinococcota</taxon>
        <taxon>Deinococci</taxon>
        <taxon>Deinococcales</taxon>
        <taxon>Deinococcaceae</taxon>
        <taxon>Deinococcus</taxon>
    </lineage>
</organism>
<dbReference type="KEGG" id="dsc:ABOD76_16175"/>
<evidence type="ECO:0000259" key="4">
    <source>
        <dbReference type="Pfam" id="PF01593"/>
    </source>
</evidence>
<sequence>MTALRGRSAVVVGSGPNGLAAAIRLAQAGWRVEVHEAAGRVGGALGSAPLTLPGFVHDVGSAIHPLAAASPYLRTLPLHAYGLEWVQPPVALAHPLPGGAALLHRSLEQTADGLGVDGQAYLRLMRPLVQAWPDLLDDSLRPLLRIPRHPFTLARFGLRGVPPASLLARTLFRTPQARALLGGLAAHSGLPLGTPLSSSFGLMLAVAGHAVGWPFPRGGAQQLAEAMAGLLRHLGGEIRLNTPVSSLRELPRADAVLLDTSLPTFLRLASDRVPQAYAAQLRRVRPGPGAYKLDYALSGPLPWADARVGQAGTVHLGGTLPELELAERAPHHGQAPARPFVLLAQHTLFDSSRAPDTQHTVWAYMHVPNGYRGDASAQLEAQIERAAPGFRDRVLARRVTTPQQLQQANANLTGGDVGGGANDLWQLLARPVLSPVPYRTPLPGVYLCSASTPPGGGVHGMGGYWAAHAALQDAARR</sequence>
<dbReference type="EMBL" id="CP158299">
    <property type="protein sequence ID" value="XBV84963.1"/>
    <property type="molecule type" value="Genomic_DNA"/>
</dbReference>
<evidence type="ECO:0000256" key="3">
    <source>
        <dbReference type="ARBA" id="ARBA00040298"/>
    </source>
</evidence>
<protein>
    <recommendedName>
        <fullName evidence="3">Pyridine nucleotide-disulfide oxidoreductase domain-containing protein 2</fullName>
    </recommendedName>
</protein>
<proteinExistence type="predicted"/>
<dbReference type="InterPro" id="IPR002937">
    <property type="entry name" value="Amino_oxidase"/>
</dbReference>
<name>A0AAU7U914_9DEIO</name>
<evidence type="ECO:0000256" key="2">
    <source>
        <dbReference type="ARBA" id="ARBA00038825"/>
    </source>
</evidence>
<dbReference type="SUPFAM" id="SSF51905">
    <property type="entry name" value="FAD/NAD(P)-binding domain"/>
    <property type="match status" value="1"/>
</dbReference>
<dbReference type="RefSeq" id="WP_350243000.1">
    <property type="nucleotide sequence ID" value="NZ_CP158299.1"/>
</dbReference>
<accession>A0AAU7U914</accession>